<sequence>MNKLDIINELRKCVEKCGYTWHIWFRGVYLGSIVKTDGDYLVFRDDDEISYGIRKNYMQAISSFANMAQKVKENKYNEYLLSEPTLKFTYKKPSLIETIKGLLKCFR</sequence>
<dbReference type="KEGG" id="vg:26638173"/>
<organism evidence="1 2">
    <name type="scientific">Pectobacterium bacteriophage PM2</name>
    <dbReference type="NCBI Taxonomy" id="1429794"/>
    <lineage>
        <taxon>Viruses</taxon>
        <taxon>Duplodnaviria</taxon>
        <taxon>Heunggongvirae</taxon>
        <taxon>Uroviricota</taxon>
        <taxon>Caudoviricetes</taxon>
        <taxon>Pantevenvirales</taxon>
        <taxon>Straboviridae</taxon>
        <taxon>Tevenvirinae</taxon>
        <taxon>Mosugukvirus</taxon>
        <taxon>Mosugukvirus pm2</taxon>
    </lineage>
</organism>
<proteinExistence type="predicted"/>
<evidence type="ECO:0000313" key="2">
    <source>
        <dbReference type="Proteomes" id="UP000030739"/>
    </source>
</evidence>
<reference evidence="1 2" key="1">
    <citation type="journal article" date="2015" name="Plant Pathol. J.">
        <title>Isolation and Genomic Characterization of the T4-Like Bacteriophage PM2 Infecting Pectobacterium carotovorum subsp. carotovorum.</title>
        <authorList>
            <person name="Lim J.A."/>
            <person name="Lee D.H."/>
            <person name="Heu S."/>
        </authorList>
    </citation>
    <scope>NUCLEOTIDE SEQUENCE [LARGE SCALE GENOMIC DNA]</scope>
</reference>
<dbReference type="RefSeq" id="YP_009211701.1">
    <property type="nucleotide sequence ID" value="NC_028940.1"/>
</dbReference>
<dbReference type="Proteomes" id="UP000030739">
    <property type="component" value="Segment"/>
</dbReference>
<name>A0A0A0Q3N1_9CAUD</name>
<accession>A0A0A0Q3N1</accession>
<dbReference type="GeneID" id="26638173"/>
<protein>
    <recommendedName>
        <fullName evidence="3">Anti-restriction nuclease</fullName>
    </recommendedName>
</protein>
<evidence type="ECO:0008006" key="3">
    <source>
        <dbReference type="Google" id="ProtNLM"/>
    </source>
</evidence>
<gene>
    <name evidence="1" type="ORF">PM2_280</name>
</gene>
<dbReference type="EMBL" id="KF835987">
    <property type="protein sequence ID" value="AHY25242.1"/>
    <property type="molecule type" value="Genomic_DNA"/>
</dbReference>
<keyword evidence="2" id="KW-1185">Reference proteome</keyword>
<evidence type="ECO:0000313" key="1">
    <source>
        <dbReference type="EMBL" id="AHY25242.1"/>
    </source>
</evidence>
<dbReference type="OrthoDB" id="15277at10239"/>